<name>A0A8S1E0E5_9INSE</name>
<dbReference type="Gene3D" id="2.30.30.100">
    <property type="match status" value="1"/>
</dbReference>
<dbReference type="EMBL" id="CADEPI010000681">
    <property type="protein sequence ID" value="CAB3388040.1"/>
    <property type="molecule type" value="Genomic_DNA"/>
</dbReference>
<evidence type="ECO:0000313" key="2">
    <source>
        <dbReference type="Proteomes" id="UP000494165"/>
    </source>
</evidence>
<dbReference type="GO" id="GO:0000387">
    <property type="term" value="P:spliceosomal snRNP assembly"/>
    <property type="evidence" value="ECO:0007669"/>
    <property type="project" value="TreeGrafter"/>
</dbReference>
<dbReference type="Pfam" id="PF11095">
    <property type="entry name" value="Gemin7"/>
    <property type="match status" value="1"/>
</dbReference>
<reference evidence="1 2" key="1">
    <citation type="submission" date="2020-04" db="EMBL/GenBank/DDBJ databases">
        <authorList>
            <person name="Alioto T."/>
            <person name="Alioto T."/>
            <person name="Gomez Garrido J."/>
        </authorList>
    </citation>
    <scope>NUCLEOTIDE SEQUENCE [LARGE SCALE GENOMIC DNA]</scope>
</reference>
<dbReference type="InterPro" id="IPR020338">
    <property type="entry name" value="SMN_gemin7"/>
</dbReference>
<sequence length="95" mass="10800">METEAPKEDNSEAIQKLRTEMRERFLRIMTALVGQKCEFTMLEKTVVRAELKGCDRDVQNFCVSNLQTALGVLPQAILRAEDIISVQLLDFPADK</sequence>
<evidence type="ECO:0000313" key="1">
    <source>
        <dbReference type="EMBL" id="CAB3388040.1"/>
    </source>
</evidence>
<comment type="caution">
    <text evidence="1">The sequence shown here is derived from an EMBL/GenBank/DDBJ whole genome shotgun (WGS) entry which is preliminary data.</text>
</comment>
<protein>
    <recommendedName>
        <fullName evidence="3">Gem-associated protein 7</fullName>
    </recommendedName>
</protein>
<dbReference type="AlphaFoldDB" id="A0A8S1E0E5"/>
<dbReference type="Proteomes" id="UP000494165">
    <property type="component" value="Unassembled WGS sequence"/>
</dbReference>
<dbReference type="PANTHER" id="PTHR14679:SF1">
    <property type="entry name" value="GEM-ASSOCIATED PROTEIN 7"/>
    <property type="match status" value="1"/>
</dbReference>
<dbReference type="PANTHER" id="PTHR14679">
    <property type="entry name" value="GEM-ASSOCIATED PROTEIN 7"/>
    <property type="match status" value="1"/>
</dbReference>
<accession>A0A8S1E0E5</accession>
<evidence type="ECO:0008006" key="3">
    <source>
        <dbReference type="Google" id="ProtNLM"/>
    </source>
</evidence>
<gene>
    <name evidence="1" type="ORF">CLODIP_2_CD11283</name>
</gene>
<organism evidence="1 2">
    <name type="scientific">Cloeon dipterum</name>
    <dbReference type="NCBI Taxonomy" id="197152"/>
    <lineage>
        <taxon>Eukaryota</taxon>
        <taxon>Metazoa</taxon>
        <taxon>Ecdysozoa</taxon>
        <taxon>Arthropoda</taxon>
        <taxon>Hexapoda</taxon>
        <taxon>Insecta</taxon>
        <taxon>Pterygota</taxon>
        <taxon>Palaeoptera</taxon>
        <taxon>Ephemeroptera</taxon>
        <taxon>Pisciforma</taxon>
        <taxon>Baetidae</taxon>
        <taxon>Cloeon</taxon>
    </lineage>
</organism>
<proteinExistence type="predicted"/>
<dbReference type="GO" id="GO:0034719">
    <property type="term" value="C:SMN-Sm protein complex"/>
    <property type="evidence" value="ECO:0007669"/>
    <property type="project" value="InterPro"/>
</dbReference>
<keyword evidence="2" id="KW-1185">Reference proteome</keyword>
<dbReference type="OrthoDB" id="70763at2759"/>